<keyword evidence="4 7" id="KW-0496">Mitochondrion</keyword>
<organism evidence="7">
    <name type="scientific">Phlebia radiata</name>
    <name type="common">White-rot fungus</name>
    <dbReference type="NCBI Taxonomy" id="5308"/>
    <lineage>
        <taxon>Eukaryota</taxon>
        <taxon>Fungi</taxon>
        <taxon>Dikarya</taxon>
        <taxon>Basidiomycota</taxon>
        <taxon>Agaricomycotina</taxon>
        <taxon>Agaricomycetes</taxon>
        <taxon>Polyporales</taxon>
        <taxon>Meruliaceae</taxon>
        <taxon>Phlebia</taxon>
    </lineage>
</organism>
<dbReference type="GO" id="GO:0005840">
    <property type="term" value="C:ribosome"/>
    <property type="evidence" value="ECO:0007669"/>
    <property type="project" value="UniProtKB-KW"/>
</dbReference>
<evidence type="ECO:0000313" key="7">
    <source>
        <dbReference type="EMBL" id="CCE89257.1"/>
    </source>
</evidence>
<dbReference type="InterPro" id="IPR007980">
    <property type="entry name" value="Ribosomal_uS3m_fun"/>
</dbReference>
<protein>
    <recommendedName>
        <fullName evidence="6">Small ribosomal subunit protein uS3m</fullName>
    </recommendedName>
</protein>
<name>L8B9E0_PHLRA</name>
<dbReference type="GO" id="GO:0003735">
    <property type="term" value="F:structural constituent of ribosome"/>
    <property type="evidence" value="ECO:0007669"/>
    <property type="project" value="InterPro"/>
</dbReference>
<keyword evidence="5" id="KW-0687">Ribonucleoprotein</keyword>
<dbReference type="GeneID" id="14469626"/>
<comment type="subcellular location">
    <subcellularLocation>
        <location evidence="1">Mitochondrion</location>
    </subcellularLocation>
</comment>
<dbReference type="EMBL" id="HE613568">
    <property type="protein sequence ID" value="CCE89257.1"/>
    <property type="molecule type" value="Genomic_DNA"/>
</dbReference>
<dbReference type="GO" id="GO:0006412">
    <property type="term" value="P:translation"/>
    <property type="evidence" value="ECO:0007669"/>
    <property type="project" value="InterPro"/>
</dbReference>
<geneLocation type="mitochondrion" evidence="7"/>
<dbReference type="GO" id="GO:1990904">
    <property type="term" value="C:ribonucleoprotein complex"/>
    <property type="evidence" value="ECO:0007669"/>
    <property type="project" value="UniProtKB-KW"/>
</dbReference>
<evidence type="ECO:0000256" key="4">
    <source>
        <dbReference type="ARBA" id="ARBA00023128"/>
    </source>
</evidence>
<proteinExistence type="inferred from homology"/>
<dbReference type="GO" id="GO:0005739">
    <property type="term" value="C:mitochondrion"/>
    <property type="evidence" value="ECO:0007669"/>
    <property type="project" value="UniProtKB-SubCell"/>
</dbReference>
<gene>
    <name evidence="7" type="primary">rps3</name>
    <name evidence="7" type="ORF">PRA_mt0202</name>
</gene>
<comment type="similarity">
    <text evidence="2">Belongs to the universal ribosomal protein uS3 family.</text>
</comment>
<evidence type="ECO:0000256" key="5">
    <source>
        <dbReference type="ARBA" id="ARBA00023274"/>
    </source>
</evidence>
<evidence type="ECO:0000256" key="6">
    <source>
        <dbReference type="ARBA" id="ARBA00035157"/>
    </source>
</evidence>
<evidence type="ECO:0000256" key="3">
    <source>
        <dbReference type="ARBA" id="ARBA00022980"/>
    </source>
</evidence>
<sequence>MNQSLKKQATLKISNIKQKNFKLNKTSVQKNNLILHPKNNTNLNNLNLYLKKATHTKLNLKSYAQIILKSKKINANTKTVENSPQTFSLNTDTKIINNQNNSEASNLKICLTALSQRLPQNSDIIPTFNKDLKQTNLFNNVNLIPKNVENCQKELDFPTIFSLKDSDNQTIELKEICKRLIKQNKIKIENKLKGTKQLKLRKHIRLLSNFKSNLALNKNFVYKFNHNHYAKKNLKNTSDLLNDFFLTFNYIISQPIFKFTPQKLVIQLFIFNSNINKNLIGKEKQKYLIELKQIKQILKINLLKLSLKLSQILKMSVVLDLVKLPNLNSEGQILANSIGIKTDKLGKKFIMIVKKLLNKTNLIHPDQLNEKVSGYKNISNMIGINVKLAGRMSRQAIIANKTVQSYQIGSLNRQHSDIITKARYTAKNRRGIYCYTITISHKCY</sequence>
<evidence type="ECO:0000256" key="2">
    <source>
        <dbReference type="ARBA" id="ARBA00010761"/>
    </source>
</evidence>
<keyword evidence="3 7" id="KW-0689">Ribosomal protein</keyword>
<dbReference type="RefSeq" id="YP_007374980.1">
    <property type="nucleotide sequence ID" value="NC_020148.1"/>
</dbReference>
<accession>L8B9E0</accession>
<dbReference type="AlphaFoldDB" id="L8B9E0"/>
<dbReference type="Pfam" id="PF05316">
    <property type="entry name" value="VAR1"/>
    <property type="match status" value="1"/>
</dbReference>
<reference evidence="7" key="1">
    <citation type="journal article" date="2014" name="PLoS ONE">
        <title>Mitochondrial Genome of Phlebia radiata Is the Second Largest (156 kbp) among Fungi and Features Signs of Genome Flexibility and Recent Recombination Events.</title>
        <authorList>
            <person name="Salavirta H."/>
            <person name="Oksanen I."/>
            <person name="Kuuskeri J."/>
            <person name="Makela M."/>
            <person name="Laine P."/>
            <person name="Paulin L."/>
            <person name="Lundell T."/>
        </authorList>
    </citation>
    <scope>NUCLEOTIDE SEQUENCE</scope>
    <source>
        <strain evidence="7">79</strain>
    </source>
</reference>
<evidence type="ECO:0000256" key="1">
    <source>
        <dbReference type="ARBA" id="ARBA00004173"/>
    </source>
</evidence>